<evidence type="ECO:0000313" key="9">
    <source>
        <dbReference type="EMBL" id="OQR98268.1"/>
    </source>
</evidence>
<dbReference type="Proteomes" id="UP000243579">
    <property type="component" value="Unassembled WGS sequence"/>
</dbReference>
<dbReference type="SUPFAM" id="SSF58038">
    <property type="entry name" value="SNARE fusion complex"/>
    <property type="match status" value="1"/>
</dbReference>
<dbReference type="CDD" id="cd15841">
    <property type="entry name" value="SNARE_Qc"/>
    <property type="match status" value="1"/>
</dbReference>
<dbReference type="PANTHER" id="PTHR12791">
    <property type="entry name" value="GOLGI SNARE BET1-RELATED"/>
    <property type="match status" value="1"/>
</dbReference>
<dbReference type="AlphaFoldDB" id="A0A1V9ZJV9"/>
<dbReference type="PROSITE" id="PS50192">
    <property type="entry name" value="T_SNARE"/>
    <property type="match status" value="1"/>
</dbReference>
<evidence type="ECO:0000256" key="5">
    <source>
        <dbReference type="ARBA" id="ARBA00023136"/>
    </source>
</evidence>
<dbReference type="EMBL" id="JNBR01000088">
    <property type="protein sequence ID" value="OQR98268.1"/>
    <property type="molecule type" value="Genomic_DNA"/>
</dbReference>
<feature type="region of interest" description="Disordered" evidence="6">
    <location>
        <begin position="1"/>
        <end position="23"/>
    </location>
</feature>
<dbReference type="OrthoDB" id="546861at2759"/>
<organism evidence="9 10">
    <name type="scientific">Achlya hypogyna</name>
    <name type="common">Oomycete</name>
    <name type="synonym">Protoachlya hypogyna</name>
    <dbReference type="NCBI Taxonomy" id="1202772"/>
    <lineage>
        <taxon>Eukaryota</taxon>
        <taxon>Sar</taxon>
        <taxon>Stramenopiles</taxon>
        <taxon>Oomycota</taxon>
        <taxon>Saprolegniomycetes</taxon>
        <taxon>Saprolegniales</taxon>
        <taxon>Achlyaceae</taxon>
        <taxon>Achlya</taxon>
    </lineage>
</organism>
<comment type="subcellular location">
    <subcellularLocation>
        <location evidence="1">Membrane</location>
        <topology evidence="1">Single-pass membrane protein</topology>
    </subcellularLocation>
</comment>
<evidence type="ECO:0000256" key="6">
    <source>
        <dbReference type="SAM" id="MobiDB-lite"/>
    </source>
</evidence>
<keyword evidence="3 7" id="KW-0812">Transmembrane</keyword>
<evidence type="ECO:0000256" key="2">
    <source>
        <dbReference type="ARBA" id="ARBA00022448"/>
    </source>
</evidence>
<dbReference type="InterPro" id="IPR000727">
    <property type="entry name" value="T_SNARE_dom"/>
</dbReference>
<gene>
    <name evidence="9" type="ORF">ACHHYP_08931</name>
</gene>
<evidence type="ECO:0000259" key="8">
    <source>
        <dbReference type="PROSITE" id="PS50192"/>
    </source>
</evidence>
<dbReference type="Gene3D" id="1.20.5.110">
    <property type="match status" value="1"/>
</dbReference>
<proteinExistence type="predicted"/>
<reference evidence="9 10" key="1">
    <citation type="journal article" date="2014" name="Genome Biol. Evol.">
        <title>The secreted proteins of Achlya hypogyna and Thraustotheca clavata identify the ancestral oomycete secretome and reveal gene acquisitions by horizontal gene transfer.</title>
        <authorList>
            <person name="Misner I."/>
            <person name="Blouin N."/>
            <person name="Leonard G."/>
            <person name="Richards T.A."/>
            <person name="Lane C.E."/>
        </authorList>
    </citation>
    <scope>NUCLEOTIDE SEQUENCE [LARGE SCALE GENOMIC DNA]</scope>
    <source>
        <strain evidence="9 10">ATCC 48635</strain>
    </source>
</reference>
<keyword evidence="2" id="KW-0813">Transport</keyword>
<keyword evidence="4 7" id="KW-1133">Transmembrane helix</keyword>
<comment type="caution">
    <text evidence="9">The sequence shown here is derived from an EMBL/GenBank/DDBJ whole genome shotgun (WGS) entry which is preliminary data.</text>
</comment>
<name>A0A1V9ZJV9_ACHHY</name>
<feature type="transmembrane region" description="Helical" evidence="7">
    <location>
        <begin position="101"/>
        <end position="119"/>
    </location>
</feature>
<dbReference type="GO" id="GO:0012505">
    <property type="term" value="C:endomembrane system"/>
    <property type="evidence" value="ECO:0007669"/>
    <property type="project" value="UniProtKB-ARBA"/>
</dbReference>
<keyword evidence="5 7" id="KW-0472">Membrane</keyword>
<evidence type="ECO:0000256" key="1">
    <source>
        <dbReference type="ARBA" id="ARBA00004167"/>
    </source>
</evidence>
<feature type="compositionally biased region" description="Basic and acidic residues" evidence="6">
    <location>
        <begin position="1"/>
        <end position="12"/>
    </location>
</feature>
<keyword evidence="10" id="KW-1185">Reference proteome</keyword>
<dbReference type="GO" id="GO:0005737">
    <property type="term" value="C:cytoplasm"/>
    <property type="evidence" value="ECO:0007669"/>
    <property type="project" value="UniProtKB-ARBA"/>
</dbReference>
<accession>A0A1V9ZJV9</accession>
<evidence type="ECO:0000256" key="3">
    <source>
        <dbReference type="ARBA" id="ARBA00022692"/>
    </source>
</evidence>
<evidence type="ECO:0000256" key="7">
    <source>
        <dbReference type="SAM" id="Phobius"/>
    </source>
</evidence>
<evidence type="ECO:0000313" key="10">
    <source>
        <dbReference type="Proteomes" id="UP000243579"/>
    </source>
</evidence>
<feature type="domain" description="T-SNARE coiled-coil homology" evidence="8">
    <location>
        <begin position="29"/>
        <end position="91"/>
    </location>
</feature>
<protein>
    <recommendedName>
        <fullName evidence="8">t-SNARE coiled-coil homology domain-containing protein</fullName>
    </recommendedName>
</protein>
<dbReference type="STRING" id="1202772.A0A1V9ZJV9"/>
<evidence type="ECO:0000256" key="4">
    <source>
        <dbReference type="ARBA" id="ARBA00022989"/>
    </source>
</evidence>
<dbReference type="GO" id="GO:0016020">
    <property type="term" value="C:membrane"/>
    <property type="evidence" value="ECO:0007669"/>
    <property type="project" value="UniProtKB-SubCell"/>
</dbReference>
<dbReference type="SMART" id="SM00397">
    <property type="entry name" value="t_SNARE"/>
    <property type="match status" value="1"/>
</dbReference>
<sequence length="121" mass="13744">MRGRSEYTKVSEEPDDEEASFLNEGRSQQMEMNKQDEELGMLHDAVKRLGVMSNNISVELDHQNVMLDEVNAETDRAQDNMDIITKKTRELVKQAGGMQNLCIIIALSLVLIILTYLVIMT</sequence>